<name>A0ABT2TEN7_9FIRM</name>
<evidence type="ECO:0000313" key="9">
    <source>
        <dbReference type="Proteomes" id="UP001652394"/>
    </source>
</evidence>
<feature type="transmembrane region" description="Helical" evidence="6">
    <location>
        <begin position="167"/>
        <end position="197"/>
    </location>
</feature>
<gene>
    <name evidence="8" type="ORF">OCV51_14000</name>
</gene>
<evidence type="ECO:0000256" key="5">
    <source>
        <dbReference type="SAM" id="MobiDB-lite"/>
    </source>
</evidence>
<feature type="transmembrane region" description="Helical" evidence="6">
    <location>
        <begin position="117"/>
        <end position="146"/>
    </location>
</feature>
<dbReference type="InterPro" id="IPR026870">
    <property type="entry name" value="Zinc_ribbon_dom"/>
</dbReference>
<reference evidence="8 9" key="1">
    <citation type="journal article" date="2021" name="ISME Commun">
        <title>Automated analysis of genomic sequences facilitates high-throughput and comprehensive description of bacteria.</title>
        <authorList>
            <person name="Hitch T.C.A."/>
        </authorList>
    </citation>
    <scope>NUCLEOTIDE SEQUENCE [LARGE SCALE GENOMIC DNA]</scope>
    <source>
        <strain evidence="8 9">H2_18</strain>
    </source>
</reference>
<comment type="caution">
    <text evidence="8">The sequence shown here is derived from an EMBL/GenBank/DDBJ whole genome shotgun (WGS) entry which is preliminary data.</text>
</comment>
<evidence type="ECO:0000256" key="3">
    <source>
        <dbReference type="ARBA" id="ARBA00022989"/>
    </source>
</evidence>
<dbReference type="EMBL" id="JAOQJX010000034">
    <property type="protein sequence ID" value="MCU6748755.1"/>
    <property type="molecule type" value="Genomic_DNA"/>
</dbReference>
<keyword evidence="2 6" id="KW-0812">Transmembrane</keyword>
<evidence type="ECO:0000256" key="4">
    <source>
        <dbReference type="ARBA" id="ARBA00023136"/>
    </source>
</evidence>
<comment type="subcellular location">
    <subcellularLocation>
        <location evidence="1">Membrane</location>
    </subcellularLocation>
</comment>
<keyword evidence="4 6" id="KW-0472">Membrane</keyword>
<feature type="domain" description="Zinc-ribbon" evidence="7">
    <location>
        <begin position="3"/>
        <end position="23"/>
    </location>
</feature>
<dbReference type="InterPro" id="IPR051423">
    <property type="entry name" value="CD225/Dispanin"/>
</dbReference>
<proteinExistence type="predicted"/>
<dbReference type="PANTHER" id="PTHR14948">
    <property type="entry name" value="NG5"/>
    <property type="match status" value="1"/>
</dbReference>
<dbReference type="RefSeq" id="WP_082667406.1">
    <property type="nucleotide sequence ID" value="NZ_JAOQJX010000034.1"/>
</dbReference>
<evidence type="ECO:0000256" key="2">
    <source>
        <dbReference type="ARBA" id="ARBA00022692"/>
    </source>
</evidence>
<keyword evidence="3 6" id="KW-1133">Transmembrane helix</keyword>
<dbReference type="Pfam" id="PF13240">
    <property type="entry name" value="Zn_Ribbon_1"/>
    <property type="match status" value="1"/>
</dbReference>
<evidence type="ECO:0000313" key="8">
    <source>
        <dbReference type="EMBL" id="MCU6748755.1"/>
    </source>
</evidence>
<keyword evidence="9" id="KW-1185">Reference proteome</keyword>
<sequence length="198" mass="21404">MNCINCYKEIPDDTKFCPYCGAQQIKPAQAESSAETPAPEVQAESSAETSAPEVQAEPAAGNPAPETAMHNEQPQAAAYQGMEQPRETAYQAQQTPPPVYNVPPVQQEYMQEPPVNWVPYLVLSILSTILCCTPFGIVAIVFAAKINSAVTAGNMAEAKDAAKKSKIWIIVSAIVGVVLWILMVIYFVVIGVSAAYYY</sequence>
<dbReference type="PANTHER" id="PTHR14948:SF25">
    <property type="entry name" value="DUF4190 DOMAIN-CONTAINING PROTEIN"/>
    <property type="match status" value="1"/>
</dbReference>
<evidence type="ECO:0000256" key="6">
    <source>
        <dbReference type="SAM" id="Phobius"/>
    </source>
</evidence>
<accession>A0ABT2TEN7</accession>
<evidence type="ECO:0000256" key="1">
    <source>
        <dbReference type="ARBA" id="ARBA00004370"/>
    </source>
</evidence>
<dbReference type="InterPro" id="IPR007593">
    <property type="entry name" value="CD225/Dispanin_fam"/>
</dbReference>
<feature type="region of interest" description="Disordered" evidence="5">
    <location>
        <begin position="29"/>
        <end position="97"/>
    </location>
</feature>
<evidence type="ECO:0000259" key="7">
    <source>
        <dbReference type="Pfam" id="PF13240"/>
    </source>
</evidence>
<dbReference type="Proteomes" id="UP001652394">
    <property type="component" value="Unassembled WGS sequence"/>
</dbReference>
<dbReference type="Pfam" id="PF04505">
    <property type="entry name" value="CD225"/>
    <property type="match status" value="1"/>
</dbReference>
<organism evidence="8 9">
    <name type="scientific">Faecalicatena acetigenes</name>
    <dbReference type="NCBI Taxonomy" id="2981790"/>
    <lineage>
        <taxon>Bacteria</taxon>
        <taxon>Bacillati</taxon>
        <taxon>Bacillota</taxon>
        <taxon>Clostridia</taxon>
        <taxon>Lachnospirales</taxon>
        <taxon>Lachnospiraceae</taxon>
        <taxon>Faecalicatena</taxon>
    </lineage>
</organism>
<protein>
    <submittedName>
        <fullName evidence="8">CD225/dispanin family protein</fullName>
    </submittedName>
</protein>